<protein>
    <submittedName>
        <fullName evidence="2">Uncharacterized protein</fullName>
    </submittedName>
</protein>
<dbReference type="Proteomes" id="UP001305647">
    <property type="component" value="Unassembled WGS sequence"/>
</dbReference>
<dbReference type="EMBL" id="MU863624">
    <property type="protein sequence ID" value="KAK4106528.1"/>
    <property type="molecule type" value="Genomic_DNA"/>
</dbReference>
<gene>
    <name evidence="2" type="ORF">N658DRAFT_415106</name>
</gene>
<feature type="region of interest" description="Disordered" evidence="1">
    <location>
        <begin position="44"/>
        <end position="64"/>
    </location>
</feature>
<evidence type="ECO:0000256" key="1">
    <source>
        <dbReference type="SAM" id="MobiDB-lite"/>
    </source>
</evidence>
<feature type="compositionally biased region" description="Low complexity" evidence="1">
    <location>
        <begin position="362"/>
        <end position="377"/>
    </location>
</feature>
<reference evidence="2" key="2">
    <citation type="submission" date="2023-05" db="EMBL/GenBank/DDBJ databases">
        <authorList>
            <consortium name="Lawrence Berkeley National Laboratory"/>
            <person name="Steindorff A."/>
            <person name="Hensen N."/>
            <person name="Bonometti L."/>
            <person name="Westerberg I."/>
            <person name="Brannstrom I.O."/>
            <person name="Guillou S."/>
            <person name="Cros-Aarteil S."/>
            <person name="Calhoun S."/>
            <person name="Haridas S."/>
            <person name="Kuo A."/>
            <person name="Mondo S."/>
            <person name="Pangilinan J."/>
            <person name="Riley R."/>
            <person name="Labutti K."/>
            <person name="Andreopoulos B."/>
            <person name="Lipzen A."/>
            <person name="Chen C."/>
            <person name="Yanf M."/>
            <person name="Daum C."/>
            <person name="Ng V."/>
            <person name="Clum A."/>
            <person name="Ohm R."/>
            <person name="Martin F."/>
            <person name="Silar P."/>
            <person name="Natvig D."/>
            <person name="Lalanne C."/>
            <person name="Gautier V."/>
            <person name="Ament-Velasquez S.L."/>
            <person name="Kruys A."/>
            <person name="Hutchinson M.I."/>
            <person name="Powell A.J."/>
            <person name="Barry K."/>
            <person name="Miller A.N."/>
            <person name="Grigoriev I.V."/>
            <person name="Debuchy R."/>
            <person name="Gladieux P."/>
            <person name="Thoren M.H."/>
            <person name="Johannesson H."/>
        </authorList>
    </citation>
    <scope>NUCLEOTIDE SEQUENCE</scope>
    <source>
        <strain evidence="2">CBS 757.83</strain>
    </source>
</reference>
<reference evidence="2" key="1">
    <citation type="journal article" date="2023" name="Mol. Phylogenet. Evol.">
        <title>Genome-scale phylogeny and comparative genomics of the fungal order Sordariales.</title>
        <authorList>
            <person name="Hensen N."/>
            <person name="Bonometti L."/>
            <person name="Westerberg I."/>
            <person name="Brannstrom I.O."/>
            <person name="Guillou S."/>
            <person name="Cros-Aarteil S."/>
            <person name="Calhoun S."/>
            <person name="Haridas S."/>
            <person name="Kuo A."/>
            <person name="Mondo S."/>
            <person name="Pangilinan J."/>
            <person name="Riley R."/>
            <person name="LaButti K."/>
            <person name="Andreopoulos B."/>
            <person name="Lipzen A."/>
            <person name="Chen C."/>
            <person name="Yan M."/>
            <person name="Daum C."/>
            <person name="Ng V."/>
            <person name="Clum A."/>
            <person name="Steindorff A."/>
            <person name="Ohm R.A."/>
            <person name="Martin F."/>
            <person name="Silar P."/>
            <person name="Natvig D.O."/>
            <person name="Lalanne C."/>
            <person name="Gautier V."/>
            <person name="Ament-Velasquez S.L."/>
            <person name="Kruys A."/>
            <person name="Hutchinson M.I."/>
            <person name="Powell A.J."/>
            <person name="Barry K."/>
            <person name="Miller A.N."/>
            <person name="Grigoriev I.V."/>
            <person name="Debuchy R."/>
            <person name="Gladieux P."/>
            <person name="Hiltunen Thoren M."/>
            <person name="Johannesson H."/>
        </authorList>
    </citation>
    <scope>NUCLEOTIDE SEQUENCE</scope>
    <source>
        <strain evidence="2">CBS 757.83</strain>
    </source>
</reference>
<evidence type="ECO:0000313" key="2">
    <source>
        <dbReference type="EMBL" id="KAK4106528.1"/>
    </source>
</evidence>
<evidence type="ECO:0000313" key="3">
    <source>
        <dbReference type="Proteomes" id="UP001305647"/>
    </source>
</evidence>
<feature type="region of interest" description="Disordered" evidence="1">
    <location>
        <begin position="350"/>
        <end position="387"/>
    </location>
</feature>
<comment type="caution">
    <text evidence="2">The sequence shown here is derived from an EMBL/GenBank/DDBJ whole genome shotgun (WGS) entry which is preliminary data.</text>
</comment>
<proteinExistence type="predicted"/>
<keyword evidence="3" id="KW-1185">Reference proteome</keyword>
<sequence>MADEFCLNLLSGDGDKIDDTDSLFGGDDDTELTSLFTEVGAIEPSLEHDYEPTSPSPQERPPWATNPAAAQLEFPEVPAQAHPNHQHALSMPLLHLPAVPDPPGASLSHHDGHTSGDLVVSTQDFTHITLGSGPAVASFEGFPDNAALDAELERLWDFITSDEQPVNAQAESRDSDATPEIQDDNIILPAQIPGFRYAYSNTNITMRLPRRIDQDQKEAEELMYFVTLNRNTKMETLYEHLELDLGLGKLLALEMKKLLKEPPLIELVKRSVAAVSETKKNLVSIAWYMLVVKDLGTTWFGDGCRTAATRTLLWPRDSSILFASFVMLLYRIYINKRQMHQATLRTQARLQQSGVASERTLSPSPSRSPSASPARAPQSPPPTPKSQAFFKALANDAIARKKRKHAEAAYGVSRNPYEVDIPANAKLKYRVYVRDKTDGSDLVAPTTYRHTDFMISRGAFSSLKASFEAAGQVPTFEIQTPLGRKGITSEEQWEQAVLSIYNTRRSGGVVEVDIFV</sequence>
<feature type="compositionally biased region" description="Polar residues" evidence="1">
    <location>
        <begin position="350"/>
        <end position="361"/>
    </location>
</feature>
<accession>A0AAN6T6F2</accession>
<organism evidence="2 3">
    <name type="scientific">Parathielavia hyrcaniae</name>
    <dbReference type="NCBI Taxonomy" id="113614"/>
    <lineage>
        <taxon>Eukaryota</taxon>
        <taxon>Fungi</taxon>
        <taxon>Dikarya</taxon>
        <taxon>Ascomycota</taxon>
        <taxon>Pezizomycotina</taxon>
        <taxon>Sordariomycetes</taxon>
        <taxon>Sordariomycetidae</taxon>
        <taxon>Sordariales</taxon>
        <taxon>Chaetomiaceae</taxon>
        <taxon>Parathielavia</taxon>
    </lineage>
</organism>
<name>A0AAN6T6F2_9PEZI</name>
<dbReference type="AlphaFoldDB" id="A0AAN6T6F2"/>